<gene>
    <name evidence="1" type="ORF">Tsubulata_025749</name>
</gene>
<reference evidence="1" key="1">
    <citation type="submission" date="2022-02" db="EMBL/GenBank/DDBJ databases">
        <authorList>
            <person name="Henning P.M."/>
            <person name="McCubbin A.G."/>
            <person name="Shore J.S."/>
        </authorList>
    </citation>
    <scope>NUCLEOTIDE SEQUENCE</scope>
    <source>
        <strain evidence="1">F60SS</strain>
        <tissue evidence="1">Leaves</tissue>
    </source>
</reference>
<reference evidence="1" key="2">
    <citation type="journal article" date="2023" name="Plants (Basel)">
        <title>Annotation of the Turnera subulata (Passifloraceae) Draft Genome Reveals the S-Locus Evolved after the Divergence of Turneroideae from Passifloroideae in a Stepwise Manner.</title>
        <authorList>
            <person name="Henning P.M."/>
            <person name="Roalson E.H."/>
            <person name="Mir W."/>
            <person name="McCubbin A.G."/>
            <person name="Shore J.S."/>
        </authorList>
    </citation>
    <scope>NUCLEOTIDE SEQUENCE</scope>
    <source>
        <strain evidence="1">F60SS</strain>
    </source>
</reference>
<evidence type="ECO:0000313" key="1">
    <source>
        <dbReference type="EMBL" id="KAJ4831174.1"/>
    </source>
</evidence>
<name>A0A9Q0FI44_9ROSI</name>
<accession>A0A9Q0FI44</accession>
<dbReference type="PANTHER" id="PTHR35095:SF1">
    <property type="entry name" value="OS05G0143300 PROTEIN"/>
    <property type="match status" value="1"/>
</dbReference>
<dbReference type="PANTHER" id="PTHR35095">
    <property type="entry name" value="OS05G0143300 PROTEIN"/>
    <property type="match status" value="1"/>
</dbReference>
<protein>
    <submittedName>
        <fullName evidence="1">Uncharacterized protein</fullName>
    </submittedName>
</protein>
<sequence length="416" mass="46083">MGLRLCLMQDCSPHLPNLGARQDVTPLASLKLAPHQHEEEWKAVDGFLESNKFVNFAPSVTRPVLIDIKETRPDSVLFSYGIVEQCTRQEKIMQFLMSGSDELERRELDLSTLSDLMGLQALQFDAEHHQHSPLVCPSGQYDGPKSLVDFVGDMARNSEITIHPDGRVLLTGNGREIKDILSVVAEFYLSKTSTASRKSSILVPHFSRLDTVEAQANTLGSLKVEDVITAPQKRCLFPIDLFTNFISTNMLLNLTSSTEKMKFKPLPKRKHGKKVIEQDLYRRNYFHACESLLSLILANQQRTAIKSSPELPELLTQFSAIIAGTGLAVLFSVFCKVACGRVPFCASKVFSTGFGLGLVWLSHGVNKLGDTVAYIGRNVGKGGLKDQEIMRSVDRSLKDVYSRAATVMAIAVLRLA</sequence>
<dbReference type="OrthoDB" id="1918704at2759"/>
<dbReference type="AlphaFoldDB" id="A0A9Q0FI44"/>
<keyword evidence="2" id="KW-1185">Reference proteome</keyword>
<dbReference type="Proteomes" id="UP001141552">
    <property type="component" value="Unassembled WGS sequence"/>
</dbReference>
<proteinExistence type="predicted"/>
<organism evidence="1 2">
    <name type="scientific">Turnera subulata</name>
    <dbReference type="NCBI Taxonomy" id="218843"/>
    <lineage>
        <taxon>Eukaryota</taxon>
        <taxon>Viridiplantae</taxon>
        <taxon>Streptophyta</taxon>
        <taxon>Embryophyta</taxon>
        <taxon>Tracheophyta</taxon>
        <taxon>Spermatophyta</taxon>
        <taxon>Magnoliopsida</taxon>
        <taxon>eudicotyledons</taxon>
        <taxon>Gunneridae</taxon>
        <taxon>Pentapetalae</taxon>
        <taxon>rosids</taxon>
        <taxon>fabids</taxon>
        <taxon>Malpighiales</taxon>
        <taxon>Passifloraceae</taxon>
        <taxon>Turnera</taxon>
    </lineage>
</organism>
<comment type="caution">
    <text evidence="1">The sequence shown here is derived from an EMBL/GenBank/DDBJ whole genome shotgun (WGS) entry which is preliminary data.</text>
</comment>
<dbReference type="EMBL" id="JAKUCV010005446">
    <property type="protein sequence ID" value="KAJ4831174.1"/>
    <property type="molecule type" value="Genomic_DNA"/>
</dbReference>
<evidence type="ECO:0000313" key="2">
    <source>
        <dbReference type="Proteomes" id="UP001141552"/>
    </source>
</evidence>